<dbReference type="eggNOG" id="COG1804">
    <property type="taxonomic scope" value="Bacteria"/>
</dbReference>
<reference evidence="3" key="1">
    <citation type="submission" date="2009-09" db="EMBL/GenBank/DDBJ databases">
        <authorList>
            <person name="Weinstock G."/>
            <person name="Sodergren E."/>
            <person name="Clifton S."/>
            <person name="Fulton L."/>
            <person name="Fulton B."/>
            <person name="Courtney L."/>
            <person name="Fronick C."/>
            <person name="Harrison M."/>
            <person name="Strong C."/>
            <person name="Farmer C."/>
            <person name="Delahaunty K."/>
            <person name="Markovic C."/>
            <person name="Hall O."/>
            <person name="Minx P."/>
            <person name="Tomlinson C."/>
            <person name="Mitreva M."/>
            <person name="Nelson J."/>
            <person name="Hou S."/>
            <person name="Wollam A."/>
            <person name="Pepin K.H."/>
            <person name="Johnson M."/>
            <person name="Bhonagiri V."/>
            <person name="Nash W.E."/>
            <person name="Warren W."/>
            <person name="Chinwalla A."/>
            <person name="Mardis E.R."/>
            <person name="Wilson R.K."/>
        </authorList>
    </citation>
    <scope>NUCLEOTIDE SEQUENCE [LARGE SCALE GENOMIC DNA]</scope>
    <source>
        <strain evidence="3">DSM 15470</strain>
    </source>
</reference>
<sequence length="395" mass="42517">MSKPLEGIVVLDMSRVLSAPFTGMILADMGADVIKIEALGHGDDSRAYPPYMEDESIYFMDLNRGKRSITLNLKSEEGKEILKGMVKKADVLLENFRGGTMEKLGLDYTVLKGINPGLIYTQITGFGRTGPRAKAPAYDVIVQGMGGIMSLTGEEGGAPMKVGISQGDIVAGLYAAIGTAMALIARGKDGKGQLVDISMLDCQAQFIENAIVRYLNAGVIPKSIGNRHASITPFESVKCSDGYIMIAVGNDNLFKKFSSLIGLPELADDPRFATNPLRTANVESLNEELFKVFPTKTCKEWLKLIGDAGIPAGPINNVPQVLEDPCIQARDMIVTLKHSKIGDVKAVNTPIKLSETPGGAEKAAPCLGEHTSEILKEFFGYNDEKIKGLYDKGVL</sequence>
<dbReference type="InterPro" id="IPR003673">
    <property type="entry name" value="CoA-Trfase_fam_III"/>
</dbReference>
<dbReference type="InterPro" id="IPR001054">
    <property type="entry name" value="A/G_cyclase"/>
</dbReference>
<dbReference type="InterPro" id="IPR050483">
    <property type="entry name" value="CoA-transferase_III_domain"/>
</dbReference>
<dbReference type="RefSeq" id="WP_007070858.1">
    <property type="nucleotide sequence ID" value="NZ_GG698602.1"/>
</dbReference>
<dbReference type="InterPro" id="IPR023606">
    <property type="entry name" value="CoA-Trfase_III_dom_1_sf"/>
</dbReference>
<comment type="caution">
    <text evidence="3">The sequence shown here is derived from an EMBL/GenBank/DDBJ whole genome shotgun (WGS) entry which is preliminary data.</text>
</comment>
<feature type="domain" description="Guanylate cyclase" evidence="2">
    <location>
        <begin position="56"/>
        <end position="188"/>
    </location>
</feature>
<protein>
    <submittedName>
        <fullName evidence="3">CoA-transferase family III protein</fullName>
    </submittedName>
</protein>
<dbReference type="GO" id="GO:0008410">
    <property type="term" value="F:CoA-transferase activity"/>
    <property type="evidence" value="ECO:0007669"/>
    <property type="project" value="TreeGrafter"/>
</dbReference>
<dbReference type="EMBL" id="ACIM02000001">
    <property type="protein sequence ID" value="EEW97927.1"/>
    <property type="molecule type" value="Genomic_DNA"/>
</dbReference>
<accession>C9LQU1</accession>
<dbReference type="InterPro" id="IPR044855">
    <property type="entry name" value="CoA-Trfase_III_dom3_sf"/>
</dbReference>
<keyword evidence="1" id="KW-0808">Transferase</keyword>
<dbReference type="HOGENOM" id="CLU_033975_0_0_9"/>
<dbReference type="Gene3D" id="3.40.50.10540">
    <property type="entry name" value="Crotonobetainyl-coa:carnitine coa-transferase, domain 1"/>
    <property type="match status" value="1"/>
</dbReference>
<dbReference type="OrthoDB" id="9797653at2"/>
<proteinExistence type="predicted"/>
<dbReference type="SUPFAM" id="SSF89796">
    <property type="entry name" value="CoA-transferase family III (CaiB/BaiF)"/>
    <property type="match status" value="1"/>
</dbReference>
<dbReference type="AlphaFoldDB" id="C9LQU1"/>
<evidence type="ECO:0000259" key="2">
    <source>
        <dbReference type="PROSITE" id="PS50125"/>
    </source>
</evidence>
<evidence type="ECO:0000313" key="3">
    <source>
        <dbReference type="EMBL" id="EEW97927.1"/>
    </source>
</evidence>
<dbReference type="PROSITE" id="PS50125">
    <property type="entry name" value="GUANYLATE_CYCLASE_2"/>
    <property type="match status" value="1"/>
</dbReference>
<keyword evidence="4" id="KW-1185">Reference proteome</keyword>
<dbReference type="GO" id="GO:0009190">
    <property type="term" value="P:cyclic nucleotide biosynthetic process"/>
    <property type="evidence" value="ECO:0007669"/>
    <property type="project" value="InterPro"/>
</dbReference>
<organism evidence="3 4">
    <name type="scientific">Dialister invisus DSM 15470</name>
    <dbReference type="NCBI Taxonomy" id="592028"/>
    <lineage>
        <taxon>Bacteria</taxon>
        <taxon>Bacillati</taxon>
        <taxon>Bacillota</taxon>
        <taxon>Negativicutes</taxon>
        <taxon>Veillonellales</taxon>
        <taxon>Veillonellaceae</taxon>
        <taxon>Dialister</taxon>
    </lineage>
</organism>
<evidence type="ECO:0000256" key="1">
    <source>
        <dbReference type="ARBA" id="ARBA00022679"/>
    </source>
</evidence>
<dbReference type="Pfam" id="PF02515">
    <property type="entry name" value="CoA_transf_3"/>
    <property type="match status" value="1"/>
</dbReference>
<dbReference type="Proteomes" id="UP000004736">
    <property type="component" value="Unassembled WGS sequence"/>
</dbReference>
<dbReference type="GeneID" id="78278395"/>
<dbReference type="PANTHER" id="PTHR48207">
    <property type="entry name" value="SUCCINATE--HYDROXYMETHYLGLUTARATE COA-TRANSFERASE"/>
    <property type="match status" value="1"/>
</dbReference>
<name>C9LQU1_9FIRM</name>
<dbReference type="STRING" id="592028.GCWU000321_01923"/>
<evidence type="ECO:0000313" key="4">
    <source>
        <dbReference type="Proteomes" id="UP000004736"/>
    </source>
</evidence>
<dbReference type="PANTHER" id="PTHR48207:SF3">
    <property type="entry name" value="SUCCINATE--HYDROXYMETHYLGLUTARATE COA-TRANSFERASE"/>
    <property type="match status" value="1"/>
</dbReference>
<dbReference type="GO" id="GO:0035556">
    <property type="term" value="P:intracellular signal transduction"/>
    <property type="evidence" value="ECO:0007669"/>
    <property type="project" value="InterPro"/>
</dbReference>
<dbReference type="Gene3D" id="3.30.1540.10">
    <property type="entry name" value="formyl-coa transferase, domain 3"/>
    <property type="match status" value="1"/>
</dbReference>
<gene>
    <name evidence="3" type="ORF">GCWU000321_01923</name>
</gene>